<keyword evidence="2" id="KW-0812">Transmembrane</keyword>
<dbReference type="KEGG" id="cuo:CUROG_01195"/>
<dbReference type="AlphaFoldDB" id="A0A5J6Z9N1"/>
<feature type="region of interest" description="Disordered" evidence="1">
    <location>
        <begin position="41"/>
        <end position="60"/>
    </location>
</feature>
<feature type="compositionally biased region" description="Polar residues" evidence="1">
    <location>
        <begin position="46"/>
        <end position="57"/>
    </location>
</feature>
<gene>
    <name evidence="3" type="ORF">CUROG_01195</name>
</gene>
<feature type="transmembrane region" description="Helical" evidence="2">
    <location>
        <begin position="71"/>
        <end position="96"/>
    </location>
</feature>
<proteinExistence type="predicted"/>
<evidence type="ECO:0000256" key="2">
    <source>
        <dbReference type="SAM" id="Phobius"/>
    </source>
</evidence>
<reference evidence="4" key="1">
    <citation type="submission" date="2019-10" db="EMBL/GenBank/DDBJ databases">
        <title>Complete genome sequence of Corynebacterium urogenitalis DSM 108747, isolated from the genital tract of a cow.</title>
        <authorList>
            <person name="Ruckert C."/>
            <person name="Ballas P."/>
            <person name="Wagener K."/>
            <person name="Drillich M."/>
            <person name="Kaempfer P."/>
            <person name="Busse H.-J."/>
            <person name="Ehling-Schulz M."/>
        </authorList>
    </citation>
    <scope>NUCLEOTIDE SEQUENCE [LARGE SCALE GENOMIC DNA]</scope>
    <source>
        <strain evidence="4">LMM 1652</strain>
    </source>
</reference>
<accession>A0A5J6Z9N1</accession>
<keyword evidence="4" id="KW-1185">Reference proteome</keyword>
<evidence type="ECO:0008006" key="5">
    <source>
        <dbReference type="Google" id="ProtNLM"/>
    </source>
</evidence>
<evidence type="ECO:0000256" key="1">
    <source>
        <dbReference type="SAM" id="MobiDB-lite"/>
    </source>
</evidence>
<name>A0A5J6Z9N1_9CORY</name>
<keyword evidence="2" id="KW-0472">Membrane</keyword>
<evidence type="ECO:0000313" key="3">
    <source>
        <dbReference type="EMBL" id="QFQ01640.1"/>
    </source>
</evidence>
<dbReference type="EMBL" id="CP045032">
    <property type="protein sequence ID" value="QFQ01640.1"/>
    <property type="molecule type" value="Genomic_DNA"/>
</dbReference>
<dbReference type="OrthoDB" id="4427907at2"/>
<dbReference type="Proteomes" id="UP000326711">
    <property type="component" value="Chromosome"/>
</dbReference>
<evidence type="ECO:0000313" key="4">
    <source>
        <dbReference type="Proteomes" id="UP000326711"/>
    </source>
</evidence>
<organism evidence="3 4">
    <name type="scientific">Corynebacterium urogenitale</name>
    <dbReference type="NCBI Taxonomy" id="2487892"/>
    <lineage>
        <taxon>Bacteria</taxon>
        <taxon>Bacillati</taxon>
        <taxon>Actinomycetota</taxon>
        <taxon>Actinomycetes</taxon>
        <taxon>Mycobacteriales</taxon>
        <taxon>Corynebacteriaceae</taxon>
        <taxon>Corynebacterium</taxon>
    </lineage>
</organism>
<keyword evidence="2" id="KW-1133">Transmembrane helix</keyword>
<protein>
    <recommendedName>
        <fullName evidence="5">Or membrane protein</fullName>
    </recommendedName>
</protein>
<sequence length="102" mass="10675">MSVASAEDTVTIVEPSSSAANLSSEMGDSLNKDIQVNGEQLFGSGNHETQPNGSLPNFTDADGNEATWAKVMYGVGIAAAIASFFGLITAPLYNFFTFNTFG</sequence>
<dbReference type="RefSeq" id="WP_151902113.1">
    <property type="nucleotide sequence ID" value="NZ_CP045032.1"/>
</dbReference>